<dbReference type="InterPro" id="IPR037069">
    <property type="entry name" value="AcylCoA_DH/ox_N_sf"/>
</dbReference>
<feature type="domain" description="Acyl-CoA dehydrogenase/oxidase C-terminal" evidence="8">
    <location>
        <begin position="241"/>
        <end position="393"/>
    </location>
</feature>
<keyword evidence="5 7" id="KW-0274">FAD</keyword>
<dbReference type="InterPro" id="IPR036250">
    <property type="entry name" value="AcylCo_DH-like_C"/>
</dbReference>
<evidence type="ECO:0000259" key="10">
    <source>
        <dbReference type="Pfam" id="PF02771"/>
    </source>
</evidence>
<evidence type="ECO:0000256" key="4">
    <source>
        <dbReference type="ARBA" id="ARBA00022630"/>
    </source>
</evidence>
<evidence type="ECO:0000256" key="7">
    <source>
        <dbReference type="RuleBase" id="RU362125"/>
    </source>
</evidence>
<keyword evidence="6 7" id="KW-0560">Oxidoreductase</keyword>
<sequence>MTIDTPSAEMRLLLRTLAEFVREELLPLERPFLYHDFDTLMPILEDKRRLAQSLGLWLPQISAEHGGMGLSLYEHGLVSEVLGRTPLGHYALNCQAPDAGNMEVLIEHGTPEQKERFLLPLLAGEVRSCFSMTEPENAGSNPTRLSTAAVKDGDAYVITGHKWFTTGAEGAAFAIVMAVTDPAAARHQRASMIIVPTDTPGFHIVENTSVMGERGRGWASHAEIRYDDCRVPQSNRLGAEGMGFVIAQQRLGPGRIHHCMRWIGICERAFDLMCRQAVLREVAPGRALAEMGPVQNWVAESRAEIDAARLLVLRAAQRIDAEGAYAARDDIALIKFHVAGVLQAVLDRAIQVHGALGMTDETPLAFWYRHERAARIYDGPDEVHKWSVAKRILGRYAL</sequence>
<dbReference type="InterPro" id="IPR006091">
    <property type="entry name" value="Acyl-CoA_Oxase/DH_mid-dom"/>
</dbReference>
<feature type="domain" description="Acyl-CoA dehydrogenase/oxidase N-terminal" evidence="10">
    <location>
        <begin position="8"/>
        <end position="125"/>
    </location>
</feature>
<evidence type="ECO:0000256" key="5">
    <source>
        <dbReference type="ARBA" id="ARBA00022827"/>
    </source>
</evidence>
<protein>
    <submittedName>
        <fullName evidence="11">Acyl-CoA dehydrogenase</fullName>
    </submittedName>
</protein>
<dbReference type="InterPro" id="IPR013786">
    <property type="entry name" value="AcylCoA_DH/ox_N"/>
</dbReference>
<dbReference type="GO" id="GO:0003995">
    <property type="term" value="F:acyl-CoA dehydrogenase activity"/>
    <property type="evidence" value="ECO:0007669"/>
    <property type="project" value="TreeGrafter"/>
</dbReference>
<dbReference type="PANTHER" id="PTHR48083:SF13">
    <property type="entry name" value="ACYL-COA DEHYDROGENASE FAMILY MEMBER 11"/>
    <property type="match status" value="1"/>
</dbReference>
<dbReference type="FunFam" id="2.40.110.10:FF:000002">
    <property type="entry name" value="Acyl-CoA dehydrogenase fadE12"/>
    <property type="match status" value="1"/>
</dbReference>
<evidence type="ECO:0000313" key="11">
    <source>
        <dbReference type="EMBL" id="CUS03139.2"/>
    </source>
</evidence>
<dbReference type="Pfam" id="PF02770">
    <property type="entry name" value="Acyl-CoA_dh_M"/>
    <property type="match status" value="1"/>
</dbReference>
<dbReference type="RefSeq" id="WP_095042675.1">
    <property type="nucleotide sequence ID" value="NZ_LN890655.1"/>
</dbReference>
<comment type="subunit">
    <text evidence="3">Homodimer.</text>
</comment>
<dbReference type="GO" id="GO:0005737">
    <property type="term" value="C:cytoplasm"/>
    <property type="evidence" value="ECO:0007669"/>
    <property type="project" value="TreeGrafter"/>
</dbReference>
<dbReference type="OrthoDB" id="9778581at2"/>
<dbReference type="InterPro" id="IPR009100">
    <property type="entry name" value="AcylCoA_DH/oxidase_NM_dom_sf"/>
</dbReference>
<evidence type="ECO:0000256" key="6">
    <source>
        <dbReference type="ARBA" id="ARBA00023002"/>
    </source>
</evidence>
<dbReference type="GO" id="GO:0033539">
    <property type="term" value="P:fatty acid beta-oxidation using acyl-CoA dehydrogenase"/>
    <property type="evidence" value="ECO:0007669"/>
    <property type="project" value="TreeGrafter"/>
</dbReference>
<dbReference type="EMBL" id="LN890655">
    <property type="protein sequence ID" value="CUS03139.2"/>
    <property type="molecule type" value="Genomic_DNA"/>
</dbReference>
<name>A0A160T1U0_9CHLR</name>
<dbReference type="InterPro" id="IPR046373">
    <property type="entry name" value="Acyl-CoA_Oxase/DH_mid-dom_sf"/>
</dbReference>
<reference evidence="11" key="1">
    <citation type="submission" date="2016-01" db="EMBL/GenBank/DDBJ databases">
        <authorList>
            <person name="Mcilroy J.S."/>
            <person name="Karst M S."/>
            <person name="Albertsen M."/>
        </authorList>
    </citation>
    <scope>NUCLEOTIDE SEQUENCE</scope>
    <source>
        <strain evidence="11">Cfx-K</strain>
    </source>
</reference>
<feature type="domain" description="Acyl-CoA oxidase/dehydrogenase middle" evidence="9">
    <location>
        <begin position="129"/>
        <end position="228"/>
    </location>
</feature>
<accession>A0A160T1U0</accession>
<evidence type="ECO:0000256" key="3">
    <source>
        <dbReference type="ARBA" id="ARBA00011738"/>
    </source>
</evidence>
<dbReference type="Gene3D" id="2.40.110.10">
    <property type="entry name" value="Butyryl-CoA Dehydrogenase, subunit A, domain 2"/>
    <property type="match status" value="1"/>
</dbReference>
<evidence type="ECO:0000259" key="8">
    <source>
        <dbReference type="Pfam" id="PF00441"/>
    </source>
</evidence>
<dbReference type="GO" id="GO:0050660">
    <property type="term" value="F:flavin adenine dinucleotide binding"/>
    <property type="evidence" value="ECO:0007669"/>
    <property type="project" value="InterPro"/>
</dbReference>
<gene>
    <name evidence="11" type="ORF">CFX0092_A1261</name>
</gene>
<comment type="similarity">
    <text evidence="2 7">Belongs to the acyl-CoA dehydrogenase family.</text>
</comment>
<keyword evidence="4 7" id="KW-0285">Flavoprotein</keyword>
<comment type="cofactor">
    <cofactor evidence="1 7">
        <name>FAD</name>
        <dbReference type="ChEBI" id="CHEBI:57692"/>
    </cofactor>
</comment>
<dbReference type="InterPro" id="IPR050741">
    <property type="entry name" value="Acyl-CoA_dehydrogenase"/>
</dbReference>
<proteinExistence type="inferred from homology"/>
<organism evidence="11 12">
    <name type="scientific">Candidatus Promineifilum breve</name>
    <dbReference type="NCBI Taxonomy" id="1806508"/>
    <lineage>
        <taxon>Bacteria</taxon>
        <taxon>Bacillati</taxon>
        <taxon>Chloroflexota</taxon>
        <taxon>Ardenticatenia</taxon>
        <taxon>Candidatus Promineifilales</taxon>
        <taxon>Candidatus Promineifilaceae</taxon>
        <taxon>Candidatus Promineifilum</taxon>
    </lineage>
</organism>
<evidence type="ECO:0000313" key="12">
    <source>
        <dbReference type="Proteomes" id="UP000215027"/>
    </source>
</evidence>
<evidence type="ECO:0000259" key="9">
    <source>
        <dbReference type="Pfam" id="PF02770"/>
    </source>
</evidence>
<dbReference type="AlphaFoldDB" id="A0A160T1U0"/>
<dbReference type="Pfam" id="PF00441">
    <property type="entry name" value="Acyl-CoA_dh_1"/>
    <property type="match status" value="1"/>
</dbReference>
<dbReference type="KEGG" id="pbf:CFX0092_A1261"/>
<dbReference type="InterPro" id="IPR009075">
    <property type="entry name" value="AcylCo_DH/oxidase_C"/>
</dbReference>
<dbReference type="SUPFAM" id="SSF56645">
    <property type="entry name" value="Acyl-CoA dehydrogenase NM domain-like"/>
    <property type="match status" value="1"/>
</dbReference>
<evidence type="ECO:0000256" key="1">
    <source>
        <dbReference type="ARBA" id="ARBA00001974"/>
    </source>
</evidence>
<dbReference type="PANTHER" id="PTHR48083">
    <property type="entry name" value="MEDIUM-CHAIN SPECIFIC ACYL-COA DEHYDROGENASE, MITOCHONDRIAL-RELATED"/>
    <property type="match status" value="1"/>
</dbReference>
<dbReference type="Gene3D" id="1.20.140.10">
    <property type="entry name" value="Butyryl-CoA Dehydrogenase, subunit A, domain 3"/>
    <property type="match status" value="1"/>
</dbReference>
<dbReference type="Pfam" id="PF02771">
    <property type="entry name" value="Acyl-CoA_dh_N"/>
    <property type="match status" value="1"/>
</dbReference>
<evidence type="ECO:0000256" key="2">
    <source>
        <dbReference type="ARBA" id="ARBA00009347"/>
    </source>
</evidence>
<dbReference type="Gene3D" id="1.10.540.10">
    <property type="entry name" value="Acyl-CoA dehydrogenase/oxidase, N-terminal domain"/>
    <property type="match status" value="1"/>
</dbReference>
<keyword evidence="12" id="KW-1185">Reference proteome</keyword>
<dbReference type="Proteomes" id="UP000215027">
    <property type="component" value="Chromosome I"/>
</dbReference>
<dbReference type="SUPFAM" id="SSF47203">
    <property type="entry name" value="Acyl-CoA dehydrogenase C-terminal domain-like"/>
    <property type="match status" value="1"/>
</dbReference>